<evidence type="ECO:0000256" key="2">
    <source>
        <dbReference type="ARBA" id="ARBA00022679"/>
    </source>
</evidence>
<dbReference type="SUPFAM" id="SSF56112">
    <property type="entry name" value="Protein kinase-like (PK-like)"/>
    <property type="match status" value="1"/>
</dbReference>
<evidence type="ECO:0000256" key="6">
    <source>
        <dbReference type="ARBA" id="ARBA00038035"/>
    </source>
</evidence>
<name>A0A9P6E703_9AGAR</name>
<dbReference type="GO" id="GO:0004674">
    <property type="term" value="F:protein serine/threonine kinase activity"/>
    <property type="evidence" value="ECO:0007669"/>
    <property type="project" value="UniProtKB-KW"/>
</dbReference>
<keyword evidence="3 7" id="KW-0547">Nucleotide-binding</keyword>
<evidence type="ECO:0000256" key="8">
    <source>
        <dbReference type="RuleBase" id="RU000304"/>
    </source>
</evidence>
<gene>
    <name evidence="11" type="ORF">CPB83DRAFT_798960</name>
</gene>
<sequence>MSVPAAGYVPPSGPLRTKRNFKALVLSDDPSDDLQPVATRPAPAGPGGPKKRPPPLGDDSPANGLRAGPPPGAAFLPRSHLDSIPVDSPATGRRSAMLDKLAKLDLKTKINGAAGKGGTRLDLKKEDLNKLADLGQGNGGSVEKVEHTPTGTIMAKKIVLIDAKSSVRKQILRELQIMHECQSEYIISCYGSFLAEPNICICMEYMNKGSFDSICRKIGAIDIQVACLVAHAVLEGLCYLYDAHRIIHRDIKPSNILLNSDGQIKLCDFGVSGELINSIANTFVGTSIYMSPERIQGAEYSVKSDIWSLGITLIEIATGRFPFCDDLSDDEDNLSDLDEEYAQALAEANKTPTHRDSFALSAKKKKDKRQSRRKSKGGLEQYMQKTTQQGMSGADQLNSMSIIELMHQIVREPAPRLEGDKYDEEAQEFVDACLAKNPDERHGPKTLLEYRWMDDARDSTFDLQAWTQTF</sequence>
<accession>A0A9P6E703</accession>
<feature type="domain" description="Protein kinase" evidence="10">
    <location>
        <begin position="128"/>
        <end position="453"/>
    </location>
</feature>
<dbReference type="SMART" id="SM00220">
    <property type="entry name" value="S_TKc"/>
    <property type="match status" value="1"/>
</dbReference>
<evidence type="ECO:0000256" key="7">
    <source>
        <dbReference type="PROSITE-ProRule" id="PRU10141"/>
    </source>
</evidence>
<dbReference type="FunFam" id="3.30.200.20:FF:000040">
    <property type="entry name" value="Dual specificity mitogen-activated protein kinase kinase"/>
    <property type="match status" value="1"/>
</dbReference>
<evidence type="ECO:0000256" key="4">
    <source>
        <dbReference type="ARBA" id="ARBA00022777"/>
    </source>
</evidence>
<comment type="caution">
    <text evidence="11">The sequence shown here is derived from an EMBL/GenBank/DDBJ whole genome shotgun (WGS) entry which is preliminary data.</text>
</comment>
<evidence type="ECO:0000313" key="12">
    <source>
        <dbReference type="Proteomes" id="UP000807306"/>
    </source>
</evidence>
<feature type="region of interest" description="Disordered" evidence="9">
    <location>
        <begin position="1"/>
        <end position="93"/>
    </location>
</feature>
<organism evidence="11 12">
    <name type="scientific">Crepidotus variabilis</name>
    <dbReference type="NCBI Taxonomy" id="179855"/>
    <lineage>
        <taxon>Eukaryota</taxon>
        <taxon>Fungi</taxon>
        <taxon>Dikarya</taxon>
        <taxon>Basidiomycota</taxon>
        <taxon>Agaricomycotina</taxon>
        <taxon>Agaricomycetes</taxon>
        <taxon>Agaricomycetidae</taxon>
        <taxon>Agaricales</taxon>
        <taxon>Agaricineae</taxon>
        <taxon>Crepidotaceae</taxon>
        <taxon>Crepidotus</taxon>
    </lineage>
</organism>
<reference evidence="11" key="1">
    <citation type="submission" date="2020-11" db="EMBL/GenBank/DDBJ databases">
        <authorList>
            <consortium name="DOE Joint Genome Institute"/>
            <person name="Ahrendt S."/>
            <person name="Riley R."/>
            <person name="Andreopoulos W."/>
            <person name="Labutti K."/>
            <person name="Pangilinan J."/>
            <person name="Ruiz-Duenas F.J."/>
            <person name="Barrasa J.M."/>
            <person name="Sanchez-Garcia M."/>
            <person name="Camarero S."/>
            <person name="Miyauchi S."/>
            <person name="Serrano A."/>
            <person name="Linde D."/>
            <person name="Babiker R."/>
            <person name="Drula E."/>
            <person name="Ayuso-Fernandez I."/>
            <person name="Pacheco R."/>
            <person name="Padilla G."/>
            <person name="Ferreira P."/>
            <person name="Barriuso J."/>
            <person name="Kellner H."/>
            <person name="Castanera R."/>
            <person name="Alfaro M."/>
            <person name="Ramirez L."/>
            <person name="Pisabarro A.G."/>
            <person name="Kuo A."/>
            <person name="Tritt A."/>
            <person name="Lipzen A."/>
            <person name="He G."/>
            <person name="Yan M."/>
            <person name="Ng V."/>
            <person name="Cullen D."/>
            <person name="Martin F."/>
            <person name="Rosso M.-N."/>
            <person name="Henrissat B."/>
            <person name="Hibbett D."/>
            <person name="Martinez A.T."/>
            <person name="Grigoriev I.V."/>
        </authorList>
    </citation>
    <scope>NUCLEOTIDE SEQUENCE</scope>
    <source>
        <strain evidence="11">CBS 506.95</strain>
    </source>
</reference>
<dbReference type="AlphaFoldDB" id="A0A9P6E703"/>
<dbReference type="PROSITE" id="PS50011">
    <property type="entry name" value="PROTEIN_KINASE_DOM"/>
    <property type="match status" value="1"/>
</dbReference>
<keyword evidence="12" id="KW-1185">Reference proteome</keyword>
<dbReference type="InterPro" id="IPR050915">
    <property type="entry name" value="MAP_kinase_kinase"/>
</dbReference>
<evidence type="ECO:0000259" key="10">
    <source>
        <dbReference type="PROSITE" id="PS50011"/>
    </source>
</evidence>
<protein>
    <submittedName>
        <fullName evidence="11">Kinase-like domain-containing protein</fullName>
    </submittedName>
</protein>
<dbReference type="InterPro" id="IPR017441">
    <property type="entry name" value="Protein_kinase_ATP_BS"/>
</dbReference>
<evidence type="ECO:0000256" key="9">
    <source>
        <dbReference type="SAM" id="MobiDB-lite"/>
    </source>
</evidence>
<feature type="compositionally biased region" description="Basic residues" evidence="9">
    <location>
        <begin position="362"/>
        <end position="376"/>
    </location>
</feature>
<dbReference type="PANTHER" id="PTHR47448">
    <property type="entry name" value="DUAL SPECIFICITY MITOGEN-ACTIVATED PROTEIN KINASE KINASE DSOR1-LIKE PROTEIN"/>
    <property type="match status" value="1"/>
</dbReference>
<dbReference type="GO" id="GO:0000165">
    <property type="term" value="P:MAPK cascade"/>
    <property type="evidence" value="ECO:0007669"/>
    <property type="project" value="UniProtKB-ARBA"/>
</dbReference>
<keyword evidence="1 8" id="KW-0723">Serine/threonine-protein kinase</keyword>
<dbReference type="PROSITE" id="PS00108">
    <property type="entry name" value="PROTEIN_KINASE_ST"/>
    <property type="match status" value="1"/>
</dbReference>
<dbReference type="EMBL" id="MU157912">
    <property type="protein sequence ID" value="KAF9523679.1"/>
    <property type="molecule type" value="Genomic_DNA"/>
</dbReference>
<dbReference type="InterPro" id="IPR000719">
    <property type="entry name" value="Prot_kinase_dom"/>
</dbReference>
<dbReference type="InterPro" id="IPR011009">
    <property type="entry name" value="Kinase-like_dom_sf"/>
</dbReference>
<dbReference type="Pfam" id="PF00069">
    <property type="entry name" value="Pkinase"/>
    <property type="match status" value="1"/>
</dbReference>
<keyword evidence="4 11" id="KW-0418">Kinase</keyword>
<dbReference type="PROSITE" id="PS00107">
    <property type="entry name" value="PROTEIN_KINASE_ATP"/>
    <property type="match status" value="1"/>
</dbReference>
<evidence type="ECO:0000256" key="1">
    <source>
        <dbReference type="ARBA" id="ARBA00022527"/>
    </source>
</evidence>
<proteinExistence type="inferred from homology"/>
<dbReference type="Gene3D" id="1.10.510.10">
    <property type="entry name" value="Transferase(Phosphotransferase) domain 1"/>
    <property type="match status" value="1"/>
</dbReference>
<feature type="region of interest" description="Disordered" evidence="9">
    <location>
        <begin position="346"/>
        <end position="393"/>
    </location>
</feature>
<dbReference type="PANTHER" id="PTHR47448:SF1">
    <property type="entry name" value="SERINE_THREONINE-PROTEIN KINASE STE7 HOMOLOG"/>
    <property type="match status" value="1"/>
</dbReference>
<feature type="compositionally biased region" description="Polar residues" evidence="9">
    <location>
        <begin position="383"/>
        <end position="393"/>
    </location>
</feature>
<evidence type="ECO:0000313" key="11">
    <source>
        <dbReference type="EMBL" id="KAF9523679.1"/>
    </source>
</evidence>
<dbReference type="Proteomes" id="UP000807306">
    <property type="component" value="Unassembled WGS sequence"/>
</dbReference>
<evidence type="ECO:0000256" key="3">
    <source>
        <dbReference type="ARBA" id="ARBA00022741"/>
    </source>
</evidence>
<feature type="binding site" evidence="7">
    <location>
        <position position="157"/>
    </location>
    <ligand>
        <name>ATP</name>
        <dbReference type="ChEBI" id="CHEBI:30616"/>
    </ligand>
</feature>
<dbReference type="OrthoDB" id="10252354at2759"/>
<evidence type="ECO:0000256" key="5">
    <source>
        <dbReference type="ARBA" id="ARBA00022840"/>
    </source>
</evidence>
<dbReference type="GO" id="GO:0004712">
    <property type="term" value="F:protein serine/threonine/tyrosine kinase activity"/>
    <property type="evidence" value="ECO:0007669"/>
    <property type="project" value="UniProtKB-ARBA"/>
</dbReference>
<dbReference type="InterPro" id="IPR008271">
    <property type="entry name" value="Ser/Thr_kinase_AS"/>
</dbReference>
<dbReference type="Gene3D" id="3.30.200.20">
    <property type="entry name" value="Phosphorylase Kinase, domain 1"/>
    <property type="match status" value="1"/>
</dbReference>
<dbReference type="GO" id="GO:0005524">
    <property type="term" value="F:ATP binding"/>
    <property type="evidence" value="ECO:0007669"/>
    <property type="project" value="UniProtKB-UniRule"/>
</dbReference>
<keyword evidence="5 7" id="KW-0067">ATP-binding</keyword>
<comment type="similarity">
    <text evidence="6">Belongs to the protein kinase superfamily. STE Ser/Thr protein kinase family. MAP kinase kinase subfamily.</text>
</comment>
<keyword evidence="2" id="KW-0808">Transferase</keyword>